<proteinExistence type="predicted"/>
<organism evidence="2 3">
    <name type="scientific">Acrobeloides nanus</name>
    <dbReference type="NCBI Taxonomy" id="290746"/>
    <lineage>
        <taxon>Eukaryota</taxon>
        <taxon>Metazoa</taxon>
        <taxon>Ecdysozoa</taxon>
        <taxon>Nematoda</taxon>
        <taxon>Chromadorea</taxon>
        <taxon>Rhabditida</taxon>
        <taxon>Tylenchina</taxon>
        <taxon>Cephalobomorpha</taxon>
        <taxon>Cephaloboidea</taxon>
        <taxon>Cephalobidae</taxon>
        <taxon>Acrobeloides</taxon>
    </lineage>
</organism>
<dbReference type="Proteomes" id="UP000887540">
    <property type="component" value="Unplaced"/>
</dbReference>
<evidence type="ECO:0000313" key="3">
    <source>
        <dbReference type="WBParaSite" id="ACRNAN_scaffold28692.g7129.t1"/>
    </source>
</evidence>
<protein>
    <submittedName>
        <fullName evidence="3">Uncharacterized protein</fullName>
    </submittedName>
</protein>
<sequence length="44" mass="4578">PSVSPTNGQSQQTGQQQQPTVDTSGVLIRDVVTEAKLMTAHGKG</sequence>
<dbReference type="AlphaFoldDB" id="A0A914DM20"/>
<accession>A0A914DM20</accession>
<evidence type="ECO:0000256" key="1">
    <source>
        <dbReference type="SAM" id="MobiDB-lite"/>
    </source>
</evidence>
<reference evidence="3" key="1">
    <citation type="submission" date="2022-11" db="UniProtKB">
        <authorList>
            <consortium name="WormBaseParasite"/>
        </authorList>
    </citation>
    <scope>IDENTIFICATION</scope>
</reference>
<dbReference type="WBParaSite" id="ACRNAN_scaffold28692.g7129.t1">
    <property type="protein sequence ID" value="ACRNAN_scaffold28692.g7129.t1"/>
    <property type="gene ID" value="ACRNAN_scaffold28692.g7129"/>
</dbReference>
<evidence type="ECO:0000313" key="2">
    <source>
        <dbReference type="Proteomes" id="UP000887540"/>
    </source>
</evidence>
<feature type="compositionally biased region" description="Low complexity" evidence="1">
    <location>
        <begin position="1"/>
        <end position="19"/>
    </location>
</feature>
<keyword evidence="2" id="KW-1185">Reference proteome</keyword>
<name>A0A914DM20_9BILA</name>
<feature type="region of interest" description="Disordered" evidence="1">
    <location>
        <begin position="1"/>
        <end position="25"/>
    </location>
</feature>